<proteinExistence type="predicted"/>
<gene>
    <name evidence="1" type="ORF">MFLAVUS_009789</name>
</gene>
<evidence type="ECO:0000313" key="2">
    <source>
        <dbReference type="Proteomes" id="UP001473302"/>
    </source>
</evidence>
<name>A0ABP9ZAW6_9FUNG</name>
<keyword evidence="2" id="KW-1185">Reference proteome</keyword>
<dbReference type="CDD" id="cd22744">
    <property type="entry name" value="OTU"/>
    <property type="match status" value="1"/>
</dbReference>
<protein>
    <recommendedName>
        <fullName evidence="3">OTU domain-containing protein</fullName>
    </recommendedName>
</protein>
<evidence type="ECO:0000313" key="1">
    <source>
        <dbReference type="EMBL" id="GAA5816263.1"/>
    </source>
</evidence>
<organism evidence="1 2">
    <name type="scientific">Mucor flavus</name>
    <dbReference type="NCBI Taxonomy" id="439312"/>
    <lineage>
        <taxon>Eukaryota</taxon>
        <taxon>Fungi</taxon>
        <taxon>Fungi incertae sedis</taxon>
        <taxon>Mucoromycota</taxon>
        <taxon>Mucoromycotina</taxon>
        <taxon>Mucoromycetes</taxon>
        <taxon>Mucorales</taxon>
        <taxon>Mucorineae</taxon>
        <taxon>Mucoraceae</taxon>
        <taxon>Mucor</taxon>
    </lineage>
</organism>
<dbReference type="EMBL" id="BAABUK010000031">
    <property type="protein sequence ID" value="GAA5816263.1"/>
    <property type="molecule type" value="Genomic_DNA"/>
</dbReference>
<reference evidence="1 2" key="1">
    <citation type="submission" date="2024-04" db="EMBL/GenBank/DDBJ databases">
        <title>genome sequences of Mucor flavus KT1a and Helicostylum pulchrum KT1b strains isolated from the surface of a dry-aged beef.</title>
        <authorList>
            <person name="Toyotome T."/>
            <person name="Hosono M."/>
            <person name="Torimaru M."/>
            <person name="Fukuda K."/>
            <person name="Mikami N."/>
        </authorList>
    </citation>
    <scope>NUCLEOTIDE SEQUENCE [LARGE SCALE GENOMIC DNA]</scope>
    <source>
        <strain evidence="1 2">KT1a</strain>
    </source>
</reference>
<accession>A0ABP9ZAW6</accession>
<sequence>MVTSLQDDFISKGGNCDCCDRIRFNLPCHCIISDGPDILPLSIVDMHWRFERDKTSGLKPTETAEVANAILPSGNSLCEEIISETKVLVLAKSSLEDPAIKMNELKQPSVNTKRKGRKAKQVPYVSHYDRVQTYTDREKDTVFEWIDIKPIEVVAAIHNVGADGNCGFCAISFNVYKDQSRWIKVKHDMFETYLKYCDTLYRPVEDNAVEIQKAQMIKRLNSTKSPCFNGGDQSIWFSTFSCPPVVADTYERPLKNAEHPIALLLAHYHFYYVEFNRTPTGRLKTFFKPAPNMDHHQLRKSYPDICSKDDHSILYRNRKSKNKYSRFLAFCALDHSCSIQNSNNSELSAANWYKKRLR</sequence>
<evidence type="ECO:0008006" key="3">
    <source>
        <dbReference type="Google" id="ProtNLM"/>
    </source>
</evidence>
<dbReference type="Proteomes" id="UP001473302">
    <property type="component" value="Unassembled WGS sequence"/>
</dbReference>
<comment type="caution">
    <text evidence="1">The sequence shown here is derived from an EMBL/GenBank/DDBJ whole genome shotgun (WGS) entry which is preliminary data.</text>
</comment>